<keyword evidence="4" id="KW-1185">Reference proteome</keyword>
<proteinExistence type="predicted"/>
<protein>
    <submittedName>
        <fullName evidence="3">Retrovirus-related Pol polyprotein from transposon RE2</fullName>
    </submittedName>
</protein>
<dbReference type="AlphaFoldDB" id="A0AAE1WIR9"/>
<dbReference type="InterPro" id="IPR029472">
    <property type="entry name" value="Copia-like_N"/>
</dbReference>
<evidence type="ECO:0000313" key="3">
    <source>
        <dbReference type="EMBL" id="KAK4394253.1"/>
    </source>
</evidence>
<dbReference type="Proteomes" id="UP001289374">
    <property type="component" value="Unassembled WGS sequence"/>
</dbReference>
<reference evidence="3" key="1">
    <citation type="submission" date="2020-06" db="EMBL/GenBank/DDBJ databases">
        <authorList>
            <person name="Li T."/>
            <person name="Hu X."/>
            <person name="Zhang T."/>
            <person name="Song X."/>
            <person name="Zhang H."/>
            <person name="Dai N."/>
            <person name="Sheng W."/>
            <person name="Hou X."/>
            <person name="Wei L."/>
        </authorList>
    </citation>
    <scope>NUCLEOTIDE SEQUENCE</scope>
    <source>
        <strain evidence="3">K16</strain>
        <tissue evidence="3">Leaf</tissue>
    </source>
</reference>
<organism evidence="3 4">
    <name type="scientific">Sesamum angolense</name>
    <dbReference type="NCBI Taxonomy" id="2727404"/>
    <lineage>
        <taxon>Eukaryota</taxon>
        <taxon>Viridiplantae</taxon>
        <taxon>Streptophyta</taxon>
        <taxon>Embryophyta</taxon>
        <taxon>Tracheophyta</taxon>
        <taxon>Spermatophyta</taxon>
        <taxon>Magnoliopsida</taxon>
        <taxon>eudicotyledons</taxon>
        <taxon>Gunneridae</taxon>
        <taxon>Pentapetalae</taxon>
        <taxon>asterids</taxon>
        <taxon>lamiids</taxon>
        <taxon>Lamiales</taxon>
        <taxon>Pedaliaceae</taxon>
        <taxon>Sesamum</taxon>
    </lineage>
</organism>
<reference evidence="3" key="2">
    <citation type="journal article" date="2024" name="Plant">
        <title>Genomic evolution and insights into agronomic trait innovations of Sesamum species.</title>
        <authorList>
            <person name="Miao H."/>
            <person name="Wang L."/>
            <person name="Qu L."/>
            <person name="Liu H."/>
            <person name="Sun Y."/>
            <person name="Le M."/>
            <person name="Wang Q."/>
            <person name="Wei S."/>
            <person name="Zheng Y."/>
            <person name="Lin W."/>
            <person name="Duan Y."/>
            <person name="Cao H."/>
            <person name="Xiong S."/>
            <person name="Wang X."/>
            <person name="Wei L."/>
            <person name="Li C."/>
            <person name="Ma Q."/>
            <person name="Ju M."/>
            <person name="Zhao R."/>
            <person name="Li G."/>
            <person name="Mu C."/>
            <person name="Tian Q."/>
            <person name="Mei H."/>
            <person name="Zhang T."/>
            <person name="Gao T."/>
            <person name="Zhang H."/>
        </authorList>
    </citation>
    <scope>NUCLEOTIDE SEQUENCE</scope>
    <source>
        <strain evidence="3">K16</strain>
    </source>
</reference>
<dbReference type="Pfam" id="PF07727">
    <property type="entry name" value="RVT_2"/>
    <property type="match status" value="1"/>
</dbReference>
<dbReference type="Pfam" id="PF14244">
    <property type="entry name" value="Retrotran_gag_3"/>
    <property type="match status" value="1"/>
</dbReference>
<dbReference type="PANTHER" id="PTHR34222">
    <property type="entry name" value="GAG_PRE-INTEGRS DOMAIN-CONTAINING PROTEIN"/>
    <property type="match status" value="1"/>
</dbReference>
<comment type="caution">
    <text evidence="3">The sequence shown here is derived from an EMBL/GenBank/DDBJ whole genome shotgun (WGS) entry which is preliminary data.</text>
</comment>
<evidence type="ECO:0000259" key="2">
    <source>
        <dbReference type="Pfam" id="PF14244"/>
    </source>
</evidence>
<accession>A0AAE1WIR9</accession>
<feature type="domain" description="Retrotransposon Copia-like N-terminal" evidence="2">
    <location>
        <begin position="41"/>
        <end position="73"/>
    </location>
</feature>
<sequence length="748" mass="85184">MADGRDDDTAVNERIRIVVDERIRNTVNERLREDADFLQMHGIENAGMTIVTAPMDGTNYLAWSRAIKLALRVGALYTKTSRELWLDLEERYGESNGPLVYQLQREITSISQGSLSVVEYFTKLKILWDELACLIPTQGCTCGFCICDYGKIAAESNTLNQLMQFLMGLNDTYDHIRSQILVMEPLPSVNKAYSMVQRVEKQRKLNLLTSEIPEGVALNARWSAPRGRDKKHENLRKRDITDKKSQFCSHCDKSGHTRETRFKLHGYLEWYKTMQEQKKGDGRNFNAHMTQDKVTETKSSFNAHMTQDKMTETKSDLRSKAIIGVGRQWGSLYVLDKTSSILPLYISTLKIRSFITNVAAIQEPRSFAQACQDERWKAAMQYELDALERNQTWDLCDLPANKKAIGSRWVYKVKLLPDGSVDRYKARLVAKGYSQIEGVDYFDSFSPVAKTVTVRLFLAIASSYSWPMSQLDVNNAFLHGHLEEEVYMLPPEGYLRARPGQVCRLKRSLYGLKQASRQWNIELTSKLESHGFTRSPHDHCFFTKGNGPSFLALLVYVDDILITGPSLSYIQEIKTYLNHLFTIKDLGFAKYFLGLELSRSPHGTYVNQAKYLHDILVDCKVLDARATATPLPLGIKFDNSTGALLSSPDCYRRLICLLLYLGFSRPDISFAVQQLSQFLQHPRVPHWDVAIYLLRYLKGTPDLGLFFPANTSLQLCAYSDSDWASCPDSRRSLTGYCIFLGVGGLFLR</sequence>
<dbReference type="SUPFAM" id="SSF56672">
    <property type="entry name" value="DNA/RNA polymerases"/>
    <property type="match status" value="1"/>
</dbReference>
<evidence type="ECO:0000313" key="4">
    <source>
        <dbReference type="Proteomes" id="UP001289374"/>
    </source>
</evidence>
<dbReference type="InterPro" id="IPR043502">
    <property type="entry name" value="DNA/RNA_pol_sf"/>
</dbReference>
<evidence type="ECO:0000259" key="1">
    <source>
        <dbReference type="Pfam" id="PF07727"/>
    </source>
</evidence>
<name>A0AAE1WIR9_9LAMI</name>
<dbReference type="EMBL" id="JACGWL010000010">
    <property type="protein sequence ID" value="KAK4394253.1"/>
    <property type="molecule type" value="Genomic_DNA"/>
</dbReference>
<feature type="domain" description="Reverse transcriptase Ty1/copia-type" evidence="1">
    <location>
        <begin position="390"/>
        <end position="631"/>
    </location>
</feature>
<dbReference type="InterPro" id="IPR013103">
    <property type="entry name" value="RVT_2"/>
</dbReference>
<dbReference type="PANTHER" id="PTHR34222:SF99">
    <property type="entry name" value="PROTEIN, PUTATIVE-RELATED"/>
    <property type="match status" value="1"/>
</dbReference>
<gene>
    <name evidence="3" type="ORF">Sango_1896100</name>
</gene>